<feature type="domain" description="Cyclic nucleotide-binding" evidence="1">
    <location>
        <begin position="11"/>
        <end position="132"/>
    </location>
</feature>
<name>A0ABS8PT55_9BACT</name>
<dbReference type="InterPro" id="IPR014710">
    <property type="entry name" value="RmlC-like_jellyroll"/>
</dbReference>
<keyword evidence="3" id="KW-1185">Reference proteome</keyword>
<dbReference type="Proteomes" id="UP001199816">
    <property type="component" value="Unassembled WGS sequence"/>
</dbReference>
<dbReference type="InterPro" id="IPR000595">
    <property type="entry name" value="cNMP-bd_dom"/>
</dbReference>
<organism evidence="2 3">
    <name type="scientific">Niabella pedocola</name>
    <dbReference type="NCBI Taxonomy" id="1752077"/>
    <lineage>
        <taxon>Bacteria</taxon>
        <taxon>Pseudomonadati</taxon>
        <taxon>Bacteroidota</taxon>
        <taxon>Chitinophagia</taxon>
        <taxon>Chitinophagales</taxon>
        <taxon>Chitinophagaceae</taxon>
        <taxon>Niabella</taxon>
    </lineage>
</organism>
<dbReference type="PROSITE" id="PS50042">
    <property type="entry name" value="CNMP_BINDING_3"/>
    <property type="match status" value="1"/>
</dbReference>
<dbReference type="RefSeq" id="WP_231005704.1">
    <property type="nucleotide sequence ID" value="NZ_JAJNEC010000005.1"/>
</dbReference>
<dbReference type="Pfam" id="PF00027">
    <property type="entry name" value="cNMP_binding"/>
    <property type="match status" value="1"/>
</dbReference>
<dbReference type="InterPro" id="IPR018490">
    <property type="entry name" value="cNMP-bd_dom_sf"/>
</dbReference>
<dbReference type="EMBL" id="JAJNEC010000005">
    <property type="protein sequence ID" value="MCD2424244.1"/>
    <property type="molecule type" value="Genomic_DNA"/>
</dbReference>
<accession>A0ABS8PT55</accession>
<sequence length="194" mass="22753">MHTLLIQHINALVPLTKAEELLIAEGFHQKNLKRRQFLVQEGDPCRYLSFVTKGCLRSYFTNDNGQEYIIQFGIEGWWLNDNESFLFNTPSQFNIEALEPTTVLQIDQPGLDTLYQHVPQLERFFRMLYQRSFIMLQKRVIAAMSQPAEQRYLEFAARYPEISSRVPQYQLAAYLGMSAEFLSKIRHNIARKKS</sequence>
<evidence type="ECO:0000259" key="1">
    <source>
        <dbReference type="PROSITE" id="PS50042"/>
    </source>
</evidence>
<evidence type="ECO:0000313" key="2">
    <source>
        <dbReference type="EMBL" id="MCD2424244.1"/>
    </source>
</evidence>
<protein>
    <submittedName>
        <fullName evidence="2">Crp/Fnr family transcriptional regulator</fullName>
    </submittedName>
</protein>
<comment type="caution">
    <text evidence="2">The sequence shown here is derived from an EMBL/GenBank/DDBJ whole genome shotgun (WGS) entry which is preliminary data.</text>
</comment>
<reference evidence="2 3" key="1">
    <citation type="submission" date="2021-11" db="EMBL/GenBank/DDBJ databases">
        <title>Genomic of Niabella pedocola.</title>
        <authorList>
            <person name="Wu T."/>
        </authorList>
    </citation>
    <scope>NUCLEOTIDE SEQUENCE [LARGE SCALE GENOMIC DNA]</scope>
    <source>
        <strain evidence="2 3">JCM 31011</strain>
    </source>
</reference>
<dbReference type="CDD" id="cd00038">
    <property type="entry name" value="CAP_ED"/>
    <property type="match status" value="1"/>
</dbReference>
<evidence type="ECO:0000313" key="3">
    <source>
        <dbReference type="Proteomes" id="UP001199816"/>
    </source>
</evidence>
<dbReference type="Gene3D" id="2.60.120.10">
    <property type="entry name" value="Jelly Rolls"/>
    <property type="match status" value="1"/>
</dbReference>
<gene>
    <name evidence="2" type="ORF">LQ567_15800</name>
</gene>
<proteinExistence type="predicted"/>
<dbReference type="SUPFAM" id="SSF51206">
    <property type="entry name" value="cAMP-binding domain-like"/>
    <property type="match status" value="1"/>
</dbReference>